<reference evidence="3 4" key="1">
    <citation type="submission" date="2018-05" db="EMBL/GenBank/DDBJ databases">
        <title>Genomic Encyclopedia of Type Strains, Phase IV (KMG-IV): sequencing the most valuable type-strain genomes for metagenomic binning, comparative biology and taxonomic classification.</title>
        <authorList>
            <person name="Goeker M."/>
        </authorList>
    </citation>
    <scope>NUCLEOTIDE SEQUENCE [LARGE SCALE GENOMIC DNA]</scope>
    <source>
        <strain evidence="3 4">DSM 100333</strain>
    </source>
</reference>
<protein>
    <submittedName>
        <fullName evidence="3">Nucleoside-diphosphate-sugar epimerase</fullName>
    </submittedName>
</protein>
<organism evidence="3 4">
    <name type="scientific">Hallella colorans</name>
    <dbReference type="NCBI Taxonomy" id="1703337"/>
    <lineage>
        <taxon>Bacteria</taxon>
        <taxon>Pseudomonadati</taxon>
        <taxon>Bacteroidota</taxon>
        <taxon>Bacteroidia</taxon>
        <taxon>Bacteroidales</taxon>
        <taxon>Prevotellaceae</taxon>
        <taxon>Hallella</taxon>
    </lineage>
</organism>
<name>A0A2U0UB11_9BACT</name>
<dbReference type="InterPro" id="IPR036291">
    <property type="entry name" value="NAD(P)-bd_dom_sf"/>
</dbReference>
<comment type="similarity">
    <text evidence="1">Belongs to the NAD(P)-dependent epimerase/dehydratase family.</text>
</comment>
<sequence>MKNILVIGSTGQIGSELTRELRKVYGNDHVVAGYIVGAEPKGELKESGPSAIADVTDAQLIADVVKKYDIDAIYNLAALLSVVAEKKPQLAWKIGIGGLWNILEVARENHCAVFTPSSIGSFGPTTPRDMTPQDTVQRPRTIYGVSKVTTELLSDYYYFKYGVDTRAVRFPGVISYVTPPGGGTTDYGVDIYYYAVRGEKFVCPIKEGTKMDMIYMPDALKAAIQLMEANPDNLVHRNAFNIASMSLAPEDFFAAIKKYKPDFEMEYDVDPLKQGIADSWPNMLDDTCAREEWQWKPSYDLDSMTKDMLEKLTVKLAK</sequence>
<dbReference type="Pfam" id="PF01370">
    <property type="entry name" value="Epimerase"/>
    <property type="match status" value="1"/>
</dbReference>
<evidence type="ECO:0000313" key="3">
    <source>
        <dbReference type="EMBL" id="PVX54855.1"/>
    </source>
</evidence>
<evidence type="ECO:0000313" key="4">
    <source>
        <dbReference type="Proteomes" id="UP000245870"/>
    </source>
</evidence>
<dbReference type="InterPro" id="IPR051225">
    <property type="entry name" value="NAD(P)_epim/dehydratase"/>
</dbReference>
<accession>A0A2U0UB11</accession>
<dbReference type="EMBL" id="QENY01000008">
    <property type="protein sequence ID" value="PVX54855.1"/>
    <property type="molecule type" value="Genomic_DNA"/>
</dbReference>
<dbReference type="GO" id="GO:0008743">
    <property type="term" value="F:L-threonine 3-dehydrogenase activity"/>
    <property type="evidence" value="ECO:0007669"/>
    <property type="project" value="TreeGrafter"/>
</dbReference>
<dbReference type="InterPro" id="IPR001509">
    <property type="entry name" value="Epimerase_deHydtase"/>
</dbReference>
<dbReference type="RefSeq" id="WP_116616393.1">
    <property type="nucleotide sequence ID" value="NZ_QENY01000008.1"/>
</dbReference>
<dbReference type="PANTHER" id="PTHR42687:SF1">
    <property type="entry name" value="L-THREONINE 3-DEHYDROGENASE, MITOCHONDRIAL"/>
    <property type="match status" value="1"/>
</dbReference>
<evidence type="ECO:0000256" key="1">
    <source>
        <dbReference type="ARBA" id="ARBA00007637"/>
    </source>
</evidence>
<dbReference type="FunFam" id="3.40.50.720:FF:000077">
    <property type="entry name" value="L-threonine 3-dehydrogenase, mitochondrial"/>
    <property type="match status" value="1"/>
</dbReference>
<evidence type="ECO:0000259" key="2">
    <source>
        <dbReference type="Pfam" id="PF01370"/>
    </source>
</evidence>
<dbReference type="AlphaFoldDB" id="A0A2U0UB11"/>
<dbReference type="GO" id="GO:0006567">
    <property type="term" value="P:L-threonine catabolic process"/>
    <property type="evidence" value="ECO:0007669"/>
    <property type="project" value="TreeGrafter"/>
</dbReference>
<dbReference type="PANTHER" id="PTHR42687">
    <property type="entry name" value="L-THREONINE 3-DEHYDROGENASE"/>
    <property type="match status" value="1"/>
</dbReference>
<comment type="caution">
    <text evidence="3">The sequence shown here is derived from an EMBL/GenBank/DDBJ whole genome shotgun (WGS) entry which is preliminary data.</text>
</comment>
<proteinExistence type="inferred from homology"/>
<feature type="domain" description="NAD-dependent epimerase/dehydratase" evidence="2">
    <location>
        <begin position="4"/>
        <end position="243"/>
    </location>
</feature>
<gene>
    <name evidence="3" type="ORF">C7379_10884</name>
</gene>
<dbReference type="SUPFAM" id="SSF51735">
    <property type="entry name" value="NAD(P)-binding Rossmann-fold domains"/>
    <property type="match status" value="1"/>
</dbReference>
<dbReference type="Gene3D" id="3.40.50.720">
    <property type="entry name" value="NAD(P)-binding Rossmann-like Domain"/>
    <property type="match status" value="1"/>
</dbReference>
<dbReference type="Proteomes" id="UP000245870">
    <property type="component" value="Unassembled WGS sequence"/>
</dbReference>
<keyword evidence="4" id="KW-1185">Reference proteome</keyword>
<dbReference type="OrthoDB" id="9779902at2"/>